<feature type="domain" description="GHMP kinase C-terminal" evidence="12">
    <location>
        <begin position="221"/>
        <end position="286"/>
    </location>
</feature>
<dbReference type="GO" id="GO:0019288">
    <property type="term" value="P:isopentenyl diphosphate biosynthetic process, methylerythritol 4-phosphate pathway"/>
    <property type="evidence" value="ECO:0007669"/>
    <property type="project" value="UniProtKB-UniRule"/>
</dbReference>
<dbReference type="InterPro" id="IPR006204">
    <property type="entry name" value="GHMP_kinase_N_dom"/>
</dbReference>
<keyword evidence="8 10" id="KW-0414">Isoprene biosynthesis</keyword>
<dbReference type="EC" id="2.7.1.148" evidence="2 10"/>
<comment type="pathway">
    <text evidence="10">Isoprenoid biosynthesis; isopentenyl diphosphate biosynthesis via DXP pathway; isopentenyl diphosphate from 1-deoxy-D-xylulose 5-phosphate: step 3/6.</text>
</comment>
<accession>A0AAU7FDN6</accession>
<evidence type="ECO:0000259" key="12">
    <source>
        <dbReference type="Pfam" id="PF08544"/>
    </source>
</evidence>
<reference evidence="13" key="1">
    <citation type="submission" date="2024-05" db="EMBL/GenBank/DDBJ databases">
        <authorList>
            <person name="Yang L."/>
            <person name="Pan L."/>
        </authorList>
    </citation>
    <scope>NUCLEOTIDE SEQUENCE</scope>
    <source>
        <strain evidence="13">FCG-7</strain>
    </source>
</reference>
<sequence length="306" mass="33555">MEYRSTMSYIPPVDEQGFAAYPAPAKLNLFLHIVGRRADGYHLLESIFQLVDVHDTIWLRVRDDGQIVHHNPMPGVPADSDLTVRAARLLQTTSGTNLGVDIRVDKRLPMGGGMGGGSSDAATVLLALNRLWHVNLRRQPLMDLGVQLGADVPFFIFGRNALVEGIGEIMTPIETETATFVVLHPQVHVPTPAIFGDAGLTRDTPSLRVSLLDGKANWRVLRNDLESVAVRKYPAIAQHIQWLSQYAPARMTGSGSCVFACFVRESGEKNASQNQANAVISCLPKEMTGFVSSTLSQHQLFDFVLD</sequence>
<evidence type="ECO:0000256" key="3">
    <source>
        <dbReference type="ARBA" id="ARBA00017473"/>
    </source>
</evidence>
<dbReference type="NCBIfam" id="TIGR00154">
    <property type="entry name" value="ispE"/>
    <property type="match status" value="1"/>
</dbReference>
<dbReference type="RefSeq" id="WP_348946239.1">
    <property type="nucleotide sequence ID" value="NZ_CP157355.1"/>
</dbReference>
<dbReference type="HAMAP" id="MF_00061">
    <property type="entry name" value="IspE"/>
    <property type="match status" value="1"/>
</dbReference>
<keyword evidence="7 10" id="KW-0067">ATP-binding</keyword>
<dbReference type="InterPro" id="IPR020568">
    <property type="entry name" value="Ribosomal_Su5_D2-typ_SF"/>
</dbReference>
<dbReference type="Gene3D" id="3.30.230.10">
    <property type="match status" value="1"/>
</dbReference>
<dbReference type="PANTHER" id="PTHR43527:SF2">
    <property type="entry name" value="4-DIPHOSPHOCYTIDYL-2-C-METHYL-D-ERYTHRITOL KINASE, CHLOROPLASTIC"/>
    <property type="match status" value="1"/>
</dbReference>
<evidence type="ECO:0000256" key="8">
    <source>
        <dbReference type="ARBA" id="ARBA00023229"/>
    </source>
</evidence>
<dbReference type="EMBL" id="CP157355">
    <property type="protein sequence ID" value="XBM01989.1"/>
    <property type="molecule type" value="Genomic_DNA"/>
</dbReference>
<dbReference type="Gene3D" id="3.30.70.890">
    <property type="entry name" value="GHMP kinase, C-terminal domain"/>
    <property type="match status" value="1"/>
</dbReference>
<dbReference type="InterPro" id="IPR013750">
    <property type="entry name" value="GHMP_kinase_C_dom"/>
</dbReference>
<organism evidence="13">
    <name type="scientific">Chitinibacter mangrovi</name>
    <dbReference type="NCBI Taxonomy" id="3153927"/>
    <lineage>
        <taxon>Bacteria</taxon>
        <taxon>Pseudomonadati</taxon>
        <taxon>Pseudomonadota</taxon>
        <taxon>Betaproteobacteria</taxon>
        <taxon>Neisseriales</taxon>
        <taxon>Chitinibacteraceae</taxon>
        <taxon>Chitinibacter</taxon>
    </lineage>
</organism>
<evidence type="ECO:0000256" key="4">
    <source>
        <dbReference type="ARBA" id="ARBA00022679"/>
    </source>
</evidence>
<dbReference type="Pfam" id="PF08544">
    <property type="entry name" value="GHMP_kinases_C"/>
    <property type="match status" value="1"/>
</dbReference>
<dbReference type="AlphaFoldDB" id="A0AAU7FDN6"/>
<dbReference type="GO" id="GO:0016114">
    <property type="term" value="P:terpenoid biosynthetic process"/>
    <property type="evidence" value="ECO:0007669"/>
    <property type="project" value="UniProtKB-UniRule"/>
</dbReference>
<dbReference type="InterPro" id="IPR014721">
    <property type="entry name" value="Ribsml_uS5_D2-typ_fold_subgr"/>
</dbReference>
<dbReference type="Pfam" id="PF00288">
    <property type="entry name" value="GHMP_kinases_N"/>
    <property type="match status" value="1"/>
</dbReference>
<evidence type="ECO:0000313" key="13">
    <source>
        <dbReference type="EMBL" id="XBM01989.1"/>
    </source>
</evidence>
<proteinExistence type="inferred from homology"/>
<dbReference type="SUPFAM" id="SSF54211">
    <property type="entry name" value="Ribosomal protein S5 domain 2-like"/>
    <property type="match status" value="1"/>
</dbReference>
<dbReference type="InterPro" id="IPR036554">
    <property type="entry name" value="GHMP_kinase_C_sf"/>
</dbReference>
<dbReference type="PANTHER" id="PTHR43527">
    <property type="entry name" value="4-DIPHOSPHOCYTIDYL-2-C-METHYL-D-ERYTHRITOL KINASE, CHLOROPLASTIC"/>
    <property type="match status" value="1"/>
</dbReference>
<evidence type="ECO:0000256" key="10">
    <source>
        <dbReference type="HAMAP-Rule" id="MF_00061"/>
    </source>
</evidence>
<evidence type="ECO:0000256" key="9">
    <source>
        <dbReference type="ARBA" id="ARBA00032554"/>
    </source>
</evidence>
<keyword evidence="4 10" id="KW-0808">Transferase</keyword>
<dbReference type="KEGG" id="cmav:ABHF33_06905"/>
<protein>
    <recommendedName>
        <fullName evidence="3 10">4-diphosphocytidyl-2-C-methyl-D-erythritol kinase</fullName>
        <shortName evidence="10">CMK</shortName>
        <ecNumber evidence="2 10">2.7.1.148</ecNumber>
    </recommendedName>
    <alternativeName>
        <fullName evidence="9 10">4-(cytidine-5'-diphospho)-2-C-methyl-D-erythritol kinase</fullName>
    </alternativeName>
</protein>
<dbReference type="GO" id="GO:0050515">
    <property type="term" value="F:4-(cytidine 5'-diphospho)-2-C-methyl-D-erythritol kinase activity"/>
    <property type="evidence" value="ECO:0007669"/>
    <property type="project" value="UniProtKB-UniRule"/>
</dbReference>
<dbReference type="PIRSF" id="PIRSF010376">
    <property type="entry name" value="IspE"/>
    <property type="match status" value="1"/>
</dbReference>
<comment type="catalytic activity">
    <reaction evidence="10">
        <text>4-CDP-2-C-methyl-D-erythritol + ATP = 4-CDP-2-C-methyl-D-erythritol 2-phosphate + ADP + H(+)</text>
        <dbReference type="Rhea" id="RHEA:18437"/>
        <dbReference type="ChEBI" id="CHEBI:15378"/>
        <dbReference type="ChEBI" id="CHEBI:30616"/>
        <dbReference type="ChEBI" id="CHEBI:57823"/>
        <dbReference type="ChEBI" id="CHEBI:57919"/>
        <dbReference type="ChEBI" id="CHEBI:456216"/>
        <dbReference type="EC" id="2.7.1.148"/>
    </reaction>
</comment>
<feature type="binding site" evidence="10">
    <location>
        <begin position="109"/>
        <end position="119"/>
    </location>
    <ligand>
        <name>ATP</name>
        <dbReference type="ChEBI" id="CHEBI:30616"/>
    </ligand>
</feature>
<keyword evidence="6 10" id="KW-0418">Kinase</keyword>
<feature type="active site" evidence="10">
    <location>
        <position position="26"/>
    </location>
</feature>
<name>A0AAU7FDN6_9NEIS</name>
<dbReference type="SUPFAM" id="SSF55060">
    <property type="entry name" value="GHMP Kinase, C-terminal domain"/>
    <property type="match status" value="1"/>
</dbReference>
<evidence type="ECO:0000256" key="6">
    <source>
        <dbReference type="ARBA" id="ARBA00022777"/>
    </source>
</evidence>
<evidence type="ECO:0000256" key="7">
    <source>
        <dbReference type="ARBA" id="ARBA00022840"/>
    </source>
</evidence>
<keyword evidence="5 10" id="KW-0547">Nucleotide-binding</keyword>
<gene>
    <name evidence="10 13" type="primary">ispE</name>
    <name evidence="13" type="ORF">ABHF33_06905</name>
</gene>
<evidence type="ECO:0000256" key="1">
    <source>
        <dbReference type="ARBA" id="ARBA00009684"/>
    </source>
</evidence>
<feature type="domain" description="GHMP kinase N-terminal" evidence="11">
    <location>
        <begin position="82"/>
        <end position="159"/>
    </location>
</feature>
<dbReference type="GO" id="GO:0005524">
    <property type="term" value="F:ATP binding"/>
    <property type="evidence" value="ECO:0007669"/>
    <property type="project" value="UniProtKB-UniRule"/>
</dbReference>
<feature type="active site" evidence="10">
    <location>
        <position position="151"/>
    </location>
</feature>
<comment type="similarity">
    <text evidence="1 10">Belongs to the GHMP kinase family. IspE subfamily.</text>
</comment>
<evidence type="ECO:0000259" key="11">
    <source>
        <dbReference type="Pfam" id="PF00288"/>
    </source>
</evidence>
<dbReference type="InterPro" id="IPR004424">
    <property type="entry name" value="IspE"/>
</dbReference>
<evidence type="ECO:0000256" key="2">
    <source>
        <dbReference type="ARBA" id="ARBA00012052"/>
    </source>
</evidence>
<comment type="function">
    <text evidence="10">Catalyzes the phosphorylation of the position 2 hydroxy group of 4-diphosphocytidyl-2C-methyl-D-erythritol.</text>
</comment>
<evidence type="ECO:0000256" key="5">
    <source>
        <dbReference type="ARBA" id="ARBA00022741"/>
    </source>
</evidence>